<evidence type="ECO:0000256" key="12">
    <source>
        <dbReference type="SAM" id="Phobius"/>
    </source>
</evidence>
<keyword evidence="9" id="KW-0325">Glycoprotein</keyword>
<dbReference type="PROSITE" id="PS50835">
    <property type="entry name" value="IG_LIKE"/>
    <property type="match status" value="1"/>
</dbReference>
<keyword evidence="6 12" id="KW-0472">Membrane</keyword>
<evidence type="ECO:0000256" key="9">
    <source>
        <dbReference type="ARBA" id="ARBA00023180"/>
    </source>
</evidence>
<feature type="signal peptide" evidence="13">
    <location>
        <begin position="1"/>
        <end position="19"/>
    </location>
</feature>
<dbReference type="InterPro" id="IPR007110">
    <property type="entry name" value="Ig-like_dom"/>
</dbReference>
<dbReference type="PANTHER" id="PTHR25466:SF9">
    <property type="entry name" value="FIBRONECTIN TYPE-III DOMAIN-CONTAINING PROTEIN"/>
    <property type="match status" value="1"/>
</dbReference>
<dbReference type="GO" id="GO:0071222">
    <property type="term" value="P:cellular response to lipopolysaccharide"/>
    <property type="evidence" value="ECO:0007669"/>
    <property type="project" value="TreeGrafter"/>
</dbReference>
<feature type="transmembrane region" description="Helical" evidence="12">
    <location>
        <begin position="131"/>
        <end position="157"/>
    </location>
</feature>
<evidence type="ECO:0000313" key="16">
    <source>
        <dbReference type="Proteomes" id="UP001187415"/>
    </source>
</evidence>
<feature type="chain" id="PRO_5041660773" description="Ig-like domain-containing protein" evidence="13">
    <location>
        <begin position="20"/>
        <end position="326"/>
    </location>
</feature>
<dbReference type="InterPro" id="IPR051713">
    <property type="entry name" value="T-cell_Activation_Regulation"/>
</dbReference>
<sequence>MNLGLLLLILLKVSQDALGVQVYEGEESVLLRFEVDVSVSVRSTVVWSREDLKQEKVHVRQASGDDYGDQNKLYTNRTSMRADALQTGDLSLNLTKPAVGDSGTYTCTVRRRGQLLNTTEVELLVKAPFPVWPWIVAGVMAPLLLLAVSVGLIISLANKAMKDRLRDQLRVVEVAEGTESVELTCTTKADLTGQIQVEWRRSVPKYMVIHIYKDNSNQPVQGYEGRIEMKNEPLTESSIGQKDLSLTLKKPRVDDGGVYICTVYKNGEIMRQKIVVLCVRETWIKTIRGSCCAKKAAAEQRAKAGRRKKEEGEATEAQTLTTEQSV</sequence>
<keyword evidence="3 12" id="KW-0812">Transmembrane</keyword>
<dbReference type="AlphaFoldDB" id="A0AA88T5E4"/>
<evidence type="ECO:0000313" key="15">
    <source>
        <dbReference type="EMBL" id="KAK2863612.1"/>
    </source>
</evidence>
<comment type="subcellular location">
    <subcellularLocation>
        <location evidence="1">Cell membrane</location>
        <topology evidence="1">Single-pass type I membrane protein</topology>
    </subcellularLocation>
</comment>
<evidence type="ECO:0000256" key="7">
    <source>
        <dbReference type="ARBA" id="ARBA00023157"/>
    </source>
</evidence>
<evidence type="ECO:0000256" key="1">
    <source>
        <dbReference type="ARBA" id="ARBA00004251"/>
    </source>
</evidence>
<evidence type="ECO:0000256" key="4">
    <source>
        <dbReference type="ARBA" id="ARBA00022729"/>
    </source>
</evidence>
<evidence type="ECO:0000256" key="10">
    <source>
        <dbReference type="ARBA" id="ARBA00023319"/>
    </source>
</evidence>
<keyword evidence="2" id="KW-1003">Cell membrane</keyword>
<accession>A0AA88T5E4</accession>
<dbReference type="InterPro" id="IPR013106">
    <property type="entry name" value="Ig_V-set"/>
</dbReference>
<dbReference type="GO" id="GO:0031295">
    <property type="term" value="P:T cell costimulation"/>
    <property type="evidence" value="ECO:0007669"/>
    <property type="project" value="TreeGrafter"/>
</dbReference>
<dbReference type="GO" id="GO:0042102">
    <property type="term" value="P:positive regulation of T cell proliferation"/>
    <property type="evidence" value="ECO:0007669"/>
    <property type="project" value="TreeGrafter"/>
</dbReference>
<evidence type="ECO:0000256" key="3">
    <source>
        <dbReference type="ARBA" id="ARBA00022692"/>
    </source>
</evidence>
<dbReference type="Gene3D" id="2.60.40.10">
    <property type="entry name" value="Immunoglobulins"/>
    <property type="match status" value="2"/>
</dbReference>
<evidence type="ECO:0000259" key="14">
    <source>
        <dbReference type="PROSITE" id="PS50835"/>
    </source>
</evidence>
<keyword evidence="4 13" id="KW-0732">Signal</keyword>
<dbReference type="InterPro" id="IPR003599">
    <property type="entry name" value="Ig_sub"/>
</dbReference>
<keyword evidence="7" id="KW-1015">Disulfide bond</keyword>
<dbReference type="SUPFAM" id="SSF48726">
    <property type="entry name" value="Immunoglobulin"/>
    <property type="match status" value="2"/>
</dbReference>
<feature type="compositionally biased region" description="Low complexity" evidence="11">
    <location>
        <begin position="315"/>
        <end position="326"/>
    </location>
</feature>
<dbReference type="GO" id="GO:0009897">
    <property type="term" value="C:external side of plasma membrane"/>
    <property type="evidence" value="ECO:0007669"/>
    <property type="project" value="TreeGrafter"/>
</dbReference>
<evidence type="ECO:0000256" key="2">
    <source>
        <dbReference type="ARBA" id="ARBA00022475"/>
    </source>
</evidence>
<evidence type="ECO:0000256" key="5">
    <source>
        <dbReference type="ARBA" id="ARBA00022989"/>
    </source>
</evidence>
<dbReference type="SMART" id="SM00409">
    <property type="entry name" value="IG"/>
    <property type="match status" value="2"/>
</dbReference>
<evidence type="ECO:0000256" key="6">
    <source>
        <dbReference type="ARBA" id="ARBA00023136"/>
    </source>
</evidence>
<reference evidence="15" key="1">
    <citation type="submission" date="2023-07" db="EMBL/GenBank/DDBJ databases">
        <title>Chromosome-level Genome Assembly of Striped Snakehead (Channa striata).</title>
        <authorList>
            <person name="Liu H."/>
        </authorList>
    </citation>
    <scope>NUCLEOTIDE SEQUENCE</scope>
    <source>
        <strain evidence="15">Gz</strain>
        <tissue evidence="15">Muscle</tissue>
    </source>
</reference>
<dbReference type="InterPro" id="IPR013783">
    <property type="entry name" value="Ig-like_fold"/>
</dbReference>
<dbReference type="SMART" id="SM00406">
    <property type="entry name" value="IGv"/>
    <property type="match status" value="2"/>
</dbReference>
<dbReference type="PANTHER" id="PTHR25466">
    <property type="entry name" value="T-LYMPHOCYTE ACTIVATION ANTIGEN"/>
    <property type="match status" value="1"/>
</dbReference>
<dbReference type="Proteomes" id="UP001187415">
    <property type="component" value="Unassembled WGS sequence"/>
</dbReference>
<feature type="region of interest" description="Disordered" evidence="11">
    <location>
        <begin position="302"/>
        <end position="326"/>
    </location>
</feature>
<name>A0AA88T5E4_CHASR</name>
<comment type="caution">
    <text evidence="15">The sequence shown here is derived from an EMBL/GenBank/DDBJ whole genome shotgun (WGS) entry which is preliminary data.</text>
</comment>
<evidence type="ECO:0000256" key="8">
    <source>
        <dbReference type="ARBA" id="ARBA00023170"/>
    </source>
</evidence>
<keyword evidence="5 12" id="KW-1133">Transmembrane helix</keyword>
<keyword evidence="10" id="KW-0393">Immunoglobulin domain</keyword>
<feature type="domain" description="Ig-like" evidence="14">
    <location>
        <begin position="142"/>
        <end position="276"/>
    </location>
</feature>
<dbReference type="Pfam" id="PF07686">
    <property type="entry name" value="V-set"/>
    <property type="match status" value="2"/>
</dbReference>
<evidence type="ECO:0000256" key="11">
    <source>
        <dbReference type="SAM" id="MobiDB-lite"/>
    </source>
</evidence>
<keyword evidence="16" id="KW-1185">Reference proteome</keyword>
<dbReference type="EMBL" id="JAUPFM010000001">
    <property type="protein sequence ID" value="KAK2863612.1"/>
    <property type="molecule type" value="Genomic_DNA"/>
</dbReference>
<dbReference type="InterPro" id="IPR036179">
    <property type="entry name" value="Ig-like_dom_sf"/>
</dbReference>
<dbReference type="GO" id="GO:0006955">
    <property type="term" value="P:immune response"/>
    <property type="evidence" value="ECO:0007669"/>
    <property type="project" value="TreeGrafter"/>
</dbReference>
<organism evidence="15 16">
    <name type="scientific">Channa striata</name>
    <name type="common">Snakehead murrel</name>
    <name type="synonym">Ophicephalus striatus</name>
    <dbReference type="NCBI Taxonomy" id="64152"/>
    <lineage>
        <taxon>Eukaryota</taxon>
        <taxon>Metazoa</taxon>
        <taxon>Chordata</taxon>
        <taxon>Craniata</taxon>
        <taxon>Vertebrata</taxon>
        <taxon>Euteleostomi</taxon>
        <taxon>Actinopterygii</taxon>
        <taxon>Neopterygii</taxon>
        <taxon>Teleostei</taxon>
        <taxon>Neoteleostei</taxon>
        <taxon>Acanthomorphata</taxon>
        <taxon>Anabantaria</taxon>
        <taxon>Anabantiformes</taxon>
        <taxon>Channoidei</taxon>
        <taxon>Channidae</taxon>
        <taxon>Channa</taxon>
    </lineage>
</organism>
<evidence type="ECO:0000256" key="13">
    <source>
        <dbReference type="SAM" id="SignalP"/>
    </source>
</evidence>
<gene>
    <name evidence="15" type="ORF">Q5P01_003145</name>
</gene>
<protein>
    <recommendedName>
        <fullName evidence="14">Ig-like domain-containing protein</fullName>
    </recommendedName>
</protein>
<keyword evidence="8" id="KW-0675">Receptor</keyword>
<dbReference type="GO" id="GO:0007166">
    <property type="term" value="P:cell surface receptor signaling pathway"/>
    <property type="evidence" value="ECO:0007669"/>
    <property type="project" value="TreeGrafter"/>
</dbReference>
<dbReference type="GO" id="GO:0042130">
    <property type="term" value="P:negative regulation of T cell proliferation"/>
    <property type="evidence" value="ECO:0007669"/>
    <property type="project" value="TreeGrafter"/>
</dbReference>
<feature type="compositionally biased region" description="Basic and acidic residues" evidence="11">
    <location>
        <begin position="302"/>
        <end position="312"/>
    </location>
</feature>
<proteinExistence type="predicted"/>